<dbReference type="GO" id="GO:0004252">
    <property type="term" value="F:serine-type endopeptidase activity"/>
    <property type="evidence" value="ECO:0007669"/>
    <property type="project" value="InterPro"/>
</dbReference>
<dbReference type="Gene3D" id="3.40.50.200">
    <property type="entry name" value="Peptidase S8/S53 domain"/>
    <property type="match status" value="1"/>
</dbReference>
<dbReference type="EMBL" id="CP144690">
    <property type="protein sequence ID" value="WVY91665.1"/>
    <property type="molecule type" value="Genomic_DNA"/>
</dbReference>
<comment type="similarity">
    <text evidence="2">Belongs to the peptidase S8 family.</text>
</comment>
<name>A0AAQ3MIV4_VIGMU</name>
<sequence>MFNSSLFYFNLSCSYSNLIQIYIVYMGEYPKGMEFTGSLHTNMVQSVISSYKSFNGFVVRLTKEESERMKGNFNMIEWMMWFLLFQIESTVSKHQGPGTSLASLKMSKGQSGIWPNSSSFTNGGFGRPPQKWKGTCHNFTCNK</sequence>
<evidence type="ECO:0000256" key="3">
    <source>
        <dbReference type="ARBA" id="ARBA00022729"/>
    </source>
</evidence>
<dbReference type="Proteomes" id="UP001374535">
    <property type="component" value="Chromosome 11"/>
</dbReference>
<proteinExistence type="inferred from homology"/>
<reference evidence="4 5" key="1">
    <citation type="journal article" date="2023" name="Life. Sci Alliance">
        <title>Evolutionary insights into 3D genome organization and epigenetic landscape of Vigna mungo.</title>
        <authorList>
            <person name="Junaid A."/>
            <person name="Singh B."/>
            <person name="Bhatia S."/>
        </authorList>
    </citation>
    <scope>NUCLEOTIDE SEQUENCE [LARGE SCALE GENOMIC DNA]</scope>
    <source>
        <strain evidence="4">Urdbean</strain>
    </source>
</reference>
<keyword evidence="5" id="KW-1185">Reference proteome</keyword>
<dbReference type="Gene3D" id="3.30.70.80">
    <property type="entry name" value="Peptidase S8 propeptide/proteinase inhibitor I9"/>
    <property type="match status" value="1"/>
</dbReference>
<evidence type="ECO:0000313" key="5">
    <source>
        <dbReference type="Proteomes" id="UP001374535"/>
    </source>
</evidence>
<evidence type="ECO:0000313" key="4">
    <source>
        <dbReference type="EMBL" id="WVY91665.1"/>
    </source>
</evidence>
<dbReference type="PANTHER" id="PTHR10795">
    <property type="entry name" value="PROPROTEIN CONVERTASE SUBTILISIN/KEXIN"/>
    <property type="match status" value="1"/>
</dbReference>
<dbReference type="GO" id="GO:0006508">
    <property type="term" value="P:proteolysis"/>
    <property type="evidence" value="ECO:0007669"/>
    <property type="project" value="InterPro"/>
</dbReference>
<evidence type="ECO:0000256" key="1">
    <source>
        <dbReference type="ARBA" id="ARBA00004613"/>
    </source>
</evidence>
<dbReference type="InterPro" id="IPR045051">
    <property type="entry name" value="SBT"/>
</dbReference>
<dbReference type="AlphaFoldDB" id="A0AAQ3MIV4"/>
<gene>
    <name evidence="4" type="ORF">V8G54_037179</name>
</gene>
<dbReference type="GO" id="GO:0005576">
    <property type="term" value="C:extracellular region"/>
    <property type="evidence" value="ECO:0007669"/>
    <property type="project" value="UniProtKB-SubCell"/>
</dbReference>
<accession>A0AAQ3MIV4</accession>
<evidence type="ECO:0000256" key="2">
    <source>
        <dbReference type="ARBA" id="ARBA00011073"/>
    </source>
</evidence>
<organism evidence="4 5">
    <name type="scientific">Vigna mungo</name>
    <name type="common">Black gram</name>
    <name type="synonym">Phaseolus mungo</name>
    <dbReference type="NCBI Taxonomy" id="3915"/>
    <lineage>
        <taxon>Eukaryota</taxon>
        <taxon>Viridiplantae</taxon>
        <taxon>Streptophyta</taxon>
        <taxon>Embryophyta</taxon>
        <taxon>Tracheophyta</taxon>
        <taxon>Spermatophyta</taxon>
        <taxon>Magnoliopsida</taxon>
        <taxon>eudicotyledons</taxon>
        <taxon>Gunneridae</taxon>
        <taxon>Pentapetalae</taxon>
        <taxon>rosids</taxon>
        <taxon>fabids</taxon>
        <taxon>Fabales</taxon>
        <taxon>Fabaceae</taxon>
        <taxon>Papilionoideae</taxon>
        <taxon>50 kb inversion clade</taxon>
        <taxon>NPAAA clade</taxon>
        <taxon>indigoferoid/millettioid clade</taxon>
        <taxon>Phaseoleae</taxon>
        <taxon>Vigna</taxon>
    </lineage>
</organism>
<keyword evidence="3" id="KW-0732">Signal</keyword>
<comment type="subcellular location">
    <subcellularLocation>
        <location evidence="1">Secreted</location>
    </subcellularLocation>
</comment>
<protein>
    <recommendedName>
        <fullName evidence="6">Cucumisin</fullName>
    </recommendedName>
</protein>
<dbReference type="InterPro" id="IPR036852">
    <property type="entry name" value="Peptidase_S8/S53_dom_sf"/>
</dbReference>
<dbReference type="InterPro" id="IPR037045">
    <property type="entry name" value="S8pro/Inhibitor_I9_sf"/>
</dbReference>
<evidence type="ECO:0008006" key="6">
    <source>
        <dbReference type="Google" id="ProtNLM"/>
    </source>
</evidence>